<dbReference type="Pfam" id="PF17774">
    <property type="entry name" value="YlmH_RBD"/>
    <property type="match status" value="1"/>
</dbReference>
<gene>
    <name evidence="3" type="ORF">IAA48_02115</name>
</gene>
<dbReference type="CDD" id="cd00165">
    <property type="entry name" value="S4"/>
    <property type="match status" value="1"/>
</dbReference>
<protein>
    <recommendedName>
        <fullName evidence="2">Ribosome-associated protein quality control protein P2 RNA-binding domain-containing protein</fullName>
    </recommendedName>
</protein>
<evidence type="ECO:0000256" key="1">
    <source>
        <dbReference type="PROSITE-ProRule" id="PRU00182"/>
    </source>
</evidence>
<sequence length="242" mass="27045">MDFIQKRFEELALRAQNRYYTTFTDFLNMEEQSELVSMRLGTPFKLFGGYDGAERCVAAFGADCENAEFPISYIQIEPLAKKFADTLTHRDFLGSLMGLGIKRETLGDILIKDNVGYLMCLDSVADFVADNLGKVRHTSVKCTAISELPQGMQSEPQEQQKIVASLRIDVLAAAVYDLSRNAVKELFGQRKIFVNSALCENFSLIPKAGDIISVRGKGRFKLGETLGSTKKGRLIVQLFVYK</sequence>
<organism evidence="3 4">
    <name type="scientific">Candidatus Eubacterium faecipullorum</name>
    <dbReference type="NCBI Taxonomy" id="2838571"/>
    <lineage>
        <taxon>Bacteria</taxon>
        <taxon>Bacillati</taxon>
        <taxon>Bacillota</taxon>
        <taxon>Clostridia</taxon>
        <taxon>Eubacteriales</taxon>
        <taxon>Eubacteriaceae</taxon>
        <taxon>Eubacterium</taxon>
    </lineage>
</organism>
<feature type="domain" description="Ribosome-associated protein quality control protein P2 RNA-binding" evidence="2">
    <location>
        <begin position="66"/>
        <end position="145"/>
    </location>
</feature>
<evidence type="ECO:0000313" key="4">
    <source>
        <dbReference type="Proteomes" id="UP000824205"/>
    </source>
</evidence>
<dbReference type="GO" id="GO:0003723">
    <property type="term" value="F:RNA binding"/>
    <property type="evidence" value="ECO:0007669"/>
    <property type="project" value="UniProtKB-KW"/>
</dbReference>
<dbReference type="AlphaFoldDB" id="A0A9D1RCT2"/>
<dbReference type="EMBL" id="DXGE01000010">
    <property type="protein sequence ID" value="HIW85269.1"/>
    <property type="molecule type" value="Genomic_DNA"/>
</dbReference>
<proteinExistence type="predicted"/>
<keyword evidence="1" id="KW-0694">RNA-binding</keyword>
<dbReference type="InterPro" id="IPR012677">
    <property type="entry name" value="Nucleotide-bd_a/b_plait_sf"/>
</dbReference>
<dbReference type="Gene3D" id="3.30.70.330">
    <property type="match status" value="1"/>
</dbReference>
<reference evidence="3" key="1">
    <citation type="journal article" date="2021" name="PeerJ">
        <title>Extensive microbial diversity within the chicken gut microbiome revealed by metagenomics and culture.</title>
        <authorList>
            <person name="Gilroy R."/>
            <person name="Ravi A."/>
            <person name="Getino M."/>
            <person name="Pursley I."/>
            <person name="Horton D.L."/>
            <person name="Alikhan N.F."/>
            <person name="Baker D."/>
            <person name="Gharbi K."/>
            <person name="Hall N."/>
            <person name="Watson M."/>
            <person name="Adriaenssens E.M."/>
            <person name="Foster-Nyarko E."/>
            <person name="Jarju S."/>
            <person name="Secka A."/>
            <person name="Antonio M."/>
            <person name="Oren A."/>
            <person name="Chaudhuri R.R."/>
            <person name="La Ragione R."/>
            <person name="Hildebrand F."/>
            <person name="Pallen M.J."/>
        </authorList>
    </citation>
    <scope>NUCLEOTIDE SEQUENCE</scope>
    <source>
        <strain evidence="3">421</strain>
    </source>
</reference>
<evidence type="ECO:0000313" key="3">
    <source>
        <dbReference type="EMBL" id="HIW85269.1"/>
    </source>
</evidence>
<dbReference type="PROSITE" id="PS50889">
    <property type="entry name" value="S4"/>
    <property type="match status" value="1"/>
</dbReference>
<accession>A0A9D1RCT2</accession>
<comment type="caution">
    <text evidence="3">The sequence shown here is derived from an EMBL/GenBank/DDBJ whole genome shotgun (WGS) entry which is preliminary data.</text>
</comment>
<evidence type="ECO:0000259" key="2">
    <source>
        <dbReference type="Pfam" id="PF17774"/>
    </source>
</evidence>
<dbReference type="Proteomes" id="UP000824205">
    <property type="component" value="Unassembled WGS sequence"/>
</dbReference>
<name>A0A9D1RCT2_9FIRM</name>
<dbReference type="Gene3D" id="3.30.1370.160">
    <property type="match status" value="1"/>
</dbReference>
<reference evidence="3" key="2">
    <citation type="submission" date="2021-04" db="EMBL/GenBank/DDBJ databases">
        <authorList>
            <person name="Gilroy R."/>
        </authorList>
    </citation>
    <scope>NUCLEOTIDE SEQUENCE</scope>
    <source>
        <strain evidence="3">421</strain>
    </source>
</reference>
<dbReference type="SUPFAM" id="SSF55174">
    <property type="entry name" value="Alpha-L RNA-binding motif"/>
    <property type="match status" value="1"/>
</dbReference>
<dbReference type="InterPro" id="IPR040591">
    <property type="entry name" value="RqcP2_RBD"/>
</dbReference>